<protein>
    <submittedName>
        <fullName evidence="1">Uncharacterized protein</fullName>
    </submittedName>
</protein>
<dbReference type="GeneID" id="94832236"/>
<sequence length="294" mass="34506">MNYKNIQRQNSVDWSMPPIMSIQRYQAHKIIQENQSLEQDNAIAIILDALNKKLSKRHFQQLQKFPLQLSLAELLSLLNESEIDALILQYAIFSLNLNELQINKRDIDQFLALFEGYVNSQKPELIFLSLILINNAFGTIIDIQILCDIAKIIDCFLKYENIKNLIFILAGNCMLKEQSRKSNSINNSFFTTTLTKDFFNLSKEEMYFLSNYIIFTDGSKWLIDTVSYYGEVLQISNSLDVHNKLKLMTILYFNEEYSLFTELTSQFVNNFFSFQLFDLRIEKYSLCFLLFLLK</sequence>
<dbReference type="RefSeq" id="XP_068368750.1">
    <property type="nucleotide sequence ID" value="XM_068497532.1"/>
</dbReference>
<dbReference type="Proteomes" id="UP000179807">
    <property type="component" value="Unassembled WGS sequence"/>
</dbReference>
<accession>A0A1J4L0X1</accession>
<organism evidence="1 2">
    <name type="scientific">Tritrichomonas foetus</name>
    <dbReference type="NCBI Taxonomy" id="1144522"/>
    <lineage>
        <taxon>Eukaryota</taxon>
        <taxon>Metamonada</taxon>
        <taxon>Parabasalia</taxon>
        <taxon>Tritrichomonadida</taxon>
        <taxon>Tritrichomonadidae</taxon>
        <taxon>Tritrichomonas</taxon>
    </lineage>
</organism>
<dbReference type="VEuPathDB" id="TrichDB:TRFO_13930"/>
<name>A0A1J4L0X1_9EUKA</name>
<dbReference type="AlphaFoldDB" id="A0A1J4L0X1"/>
<evidence type="ECO:0000313" key="1">
    <source>
        <dbReference type="EMBL" id="OHT15614.1"/>
    </source>
</evidence>
<proteinExistence type="predicted"/>
<comment type="caution">
    <text evidence="1">The sequence shown here is derived from an EMBL/GenBank/DDBJ whole genome shotgun (WGS) entry which is preliminary data.</text>
</comment>
<dbReference type="EMBL" id="MLAK01000207">
    <property type="protein sequence ID" value="OHT15614.1"/>
    <property type="molecule type" value="Genomic_DNA"/>
</dbReference>
<keyword evidence="2" id="KW-1185">Reference proteome</keyword>
<evidence type="ECO:0000313" key="2">
    <source>
        <dbReference type="Proteomes" id="UP000179807"/>
    </source>
</evidence>
<gene>
    <name evidence="1" type="ORF">TRFO_13930</name>
</gene>
<reference evidence="1" key="1">
    <citation type="submission" date="2016-10" db="EMBL/GenBank/DDBJ databases">
        <authorList>
            <person name="Benchimol M."/>
            <person name="Almeida L.G."/>
            <person name="Vasconcelos A.T."/>
            <person name="Perreira-Neves A."/>
            <person name="Rosa I.A."/>
            <person name="Tasca T."/>
            <person name="Bogo M.R."/>
            <person name="de Souza W."/>
        </authorList>
    </citation>
    <scope>NUCLEOTIDE SEQUENCE [LARGE SCALE GENOMIC DNA]</scope>
    <source>
        <strain evidence="1">K</strain>
    </source>
</reference>